<protein>
    <recommendedName>
        <fullName evidence="4">tRNA pseudouridine synthase</fullName>
        <ecNumber evidence="4">5.4.99.12</ecNumber>
    </recommendedName>
</protein>
<comment type="similarity">
    <text evidence="1 4">Belongs to the tRNA pseudouridine synthase TruA family.</text>
</comment>
<reference evidence="6 8" key="1">
    <citation type="journal article" date="2008" name="Science">
        <title>The Physcomitrella genome reveals evolutionary insights into the conquest of land by plants.</title>
        <authorList>
            <person name="Rensing S."/>
            <person name="Lang D."/>
            <person name="Zimmer A."/>
            <person name="Terry A."/>
            <person name="Salamov A."/>
            <person name="Shapiro H."/>
            <person name="Nishiyama T."/>
            <person name="Perroud P.-F."/>
            <person name="Lindquist E."/>
            <person name="Kamisugi Y."/>
            <person name="Tanahashi T."/>
            <person name="Sakakibara K."/>
            <person name="Fujita T."/>
            <person name="Oishi K."/>
            <person name="Shin-I T."/>
            <person name="Kuroki Y."/>
            <person name="Toyoda A."/>
            <person name="Suzuki Y."/>
            <person name="Hashimoto A."/>
            <person name="Yamaguchi K."/>
            <person name="Sugano A."/>
            <person name="Kohara Y."/>
            <person name="Fujiyama A."/>
            <person name="Anterola A."/>
            <person name="Aoki S."/>
            <person name="Ashton N."/>
            <person name="Barbazuk W.B."/>
            <person name="Barker E."/>
            <person name="Bennetzen J."/>
            <person name="Bezanilla M."/>
            <person name="Blankenship R."/>
            <person name="Cho S.H."/>
            <person name="Dutcher S."/>
            <person name="Estelle M."/>
            <person name="Fawcett J.A."/>
            <person name="Gundlach H."/>
            <person name="Hanada K."/>
            <person name="Heyl A."/>
            <person name="Hicks K.A."/>
            <person name="Hugh J."/>
            <person name="Lohr M."/>
            <person name="Mayer K."/>
            <person name="Melkozernov A."/>
            <person name="Murata T."/>
            <person name="Nelson D."/>
            <person name="Pils B."/>
            <person name="Prigge M."/>
            <person name="Reiss B."/>
            <person name="Renner T."/>
            <person name="Rombauts S."/>
            <person name="Rushton P."/>
            <person name="Sanderfoot A."/>
            <person name="Schween G."/>
            <person name="Shiu S.-H."/>
            <person name="Stueber K."/>
            <person name="Theodoulou F.L."/>
            <person name="Tu H."/>
            <person name="Van de Peer Y."/>
            <person name="Verrier P.J."/>
            <person name="Waters E."/>
            <person name="Wood A."/>
            <person name="Yang L."/>
            <person name="Cove D."/>
            <person name="Cuming A."/>
            <person name="Hasebe M."/>
            <person name="Lucas S."/>
            <person name="Mishler D.B."/>
            <person name="Reski R."/>
            <person name="Grigoriev I."/>
            <person name="Quatrano R.S."/>
            <person name="Boore J.L."/>
        </authorList>
    </citation>
    <scope>NUCLEOTIDE SEQUENCE [LARGE SCALE GENOMIC DNA]</scope>
    <source>
        <strain evidence="7 8">cv. Gransden 2004</strain>
    </source>
</reference>
<evidence type="ECO:0000256" key="4">
    <source>
        <dbReference type="RuleBase" id="RU003792"/>
    </source>
</evidence>
<gene>
    <name evidence="7" type="primary">LOC112273919</name>
    <name evidence="6" type="ORF">PHYPA_025755</name>
</gene>
<dbReference type="GO" id="GO:0031119">
    <property type="term" value="P:tRNA pseudouridine synthesis"/>
    <property type="evidence" value="ECO:0000318"/>
    <property type="project" value="GO_Central"/>
</dbReference>
<dbReference type="InterPro" id="IPR020097">
    <property type="entry name" value="PsdUridine_synth_TruA_a/b_dom"/>
</dbReference>
<dbReference type="OrthoDB" id="271910at2759"/>
<reference evidence="7" key="3">
    <citation type="submission" date="2020-12" db="UniProtKB">
        <authorList>
            <consortium name="EnsemblPlants"/>
        </authorList>
    </citation>
    <scope>IDENTIFICATION</scope>
</reference>
<dbReference type="PANTHER" id="PTHR11142:SF0">
    <property type="entry name" value="TRNA PSEUDOURIDINE SYNTHASE-LIKE 1"/>
    <property type="match status" value="1"/>
</dbReference>
<evidence type="ECO:0000256" key="3">
    <source>
        <dbReference type="ARBA" id="ARBA00023235"/>
    </source>
</evidence>
<dbReference type="FunCoup" id="A0A2K1IQS8">
    <property type="interactions" value="1590"/>
</dbReference>
<keyword evidence="8" id="KW-1185">Reference proteome</keyword>
<dbReference type="Proteomes" id="UP000006727">
    <property type="component" value="Chromosome 21"/>
</dbReference>
<dbReference type="Pfam" id="PF01416">
    <property type="entry name" value="PseudoU_synth_1"/>
    <property type="match status" value="2"/>
</dbReference>
<dbReference type="GO" id="GO:0003723">
    <property type="term" value="F:RNA binding"/>
    <property type="evidence" value="ECO:0007669"/>
    <property type="project" value="InterPro"/>
</dbReference>
<dbReference type="GO" id="GO:0160147">
    <property type="term" value="F:tRNA pseudouridine(38-40) synthase activity"/>
    <property type="evidence" value="ECO:0007669"/>
    <property type="project" value="UniProtKB-EC"/>
</dbReference>
<evidence type="ECO:0000313" key="8">
    <source>
        <dbReference type="Proteomes" id="UP000006727"/>
    </source>
</evidence>
<feature type="domain" description="Pseudouridine synthase I TruA alpha/beta" evidence="5">
    <location>
        <begin position="71"/>
        <end position="171"/>
    </location>
</feature>
<dbReference type="CDD" id="cd02570">
    <property type="entry name" value="PseudoU_synth_EcTruA"/>
    <property type="match status" value="1"/>
</dbReference>
<dbReference type="PANTHER" id="PTHR11142">
    <property type="entry name" value="PSEUDOURIDYLATE SYNTHASE"/>
    <property type="match status" value="1"/>
</dbReference>
<dbReference type="Gramene" id="Pp3c21_5420V3.1">
    <property type="protein sequence ID" value="Pp3c21_5420V3.1"/>
    <property type="gene ID" value="Pp3c21_5420"/>
</dbReference>
<evidence type="ECO:0000313" key="6">
    <source>
        <dbReference type="EMBL" id="PNR31634.1"/>
    </source>
</evidence>
<dbReference type="NCBIfam" id="TIGR00071">
    <property type="entry name" value="hisT_truA"/>
    <property type="match status" value="1"/>
</dbReference>
<dbReference type="EMBL" id="ABEU02000021">
    <property type="protein sequence ID" value="PNR31634.1"/>
    <property type="molecule type" value="Genomic_DNA"/>
</dbReference>
<evidence type="ECO:0000313" key="7">
    <source>
        <dbReference type="EnsemblPlants" id="Pp3c21_5420V3.1"/>
    </source>
</evidence>
<dbReference type="InterPro" id="IPR020103">
    <property type="entry name" value="PsdUridine_synth_cat_dom_sf"/>
</dbReference>
<dbReference type="Gramene" id="Pp3c21_5420V3.2">
    <property type="protein sequence ID" value="Pp3c21_5420V3.2"/>
    <property type="gene ID" value="Pp3c21_5420"/>
</dbReference>
<dbReference type="AlphaFoldDB" id="A0A2K1IQS8"/>
<reference evidence="6 8" key="2">
    <citation type="journal article" date="2018" name="Plant J.">
        <title>The Physcomitrella patens chromosome-scale assembly reveals moss genome structure and evolution.</title>
        <authorList>
            <person name="Lang D."/>
            <person name="Ullrich K.K."/>
            <person name="Murat F."/>
            <person name="Fuchs J."/>
            <person name="Jenkins J."/>
            <person name="Haas F.B."/>
            <person name="Piednoel M."/>
            <person name="Gundlach H."/>
            <person name="Van Bel M."/>
            <person name="Meyberg R."/>
            <person name="Vives C."/>
            <person name="Morata J."/>
            <person name="Symeonidi A."/>
            <person name="Hiss M."/>
            <person name="Muchero W."/>
            <person name="Kamisugi Y."/>
            <person name="Saleh O."/>
            <person name="Blanc G."/>
            <person name="Decker E.L."/>
            <person name="van Gessel N."/>
            <person name="Grimwood J."/>
            <person name="Hayes R.D."/>
            <person name="Graham S.W."/>
            <person name="Gunter L.E."/>
            <person name="McDaniel S.F."/>
            <person name="Hoernstein S.N.W."/>
            <person name="Larsson A."/>
            <person name="Li F.W."/>
            <person name="Perroud P.F."/>
            <person name="Phillips J."/>
            <person name="Ranjan P."/>
            <person name="Rokshar D.S."/>
            <person name="Rothfels C.J."/>
            <person name="Schneider L."/>
            <person name="Shu S."/>
            <person name="Stevenson D.W."/>
            <person name="Thummler F."/>
            <person name="Tillich M."/>
            <person name="Villarreal Aguilar J.C."/>
            <person name="Widiez T."/>
            <person name="Wong G.K."/>
            <person name="Wymore A."/>
            <person name="Zhang Y."/>
            <person name="Zimmer A.D."/>
            <person name="Quatrano R.S."/>
            <person name="Mayer K.F.X."/>
            <person name="Goodstein D."/>
            <person name="Casacuberta J.M."/>
            <person name="Vandepoele K."/>
            <person name="Reski R."/>
            <person name="Cuming A.C."/>
            <person name="Tuskan G.A."/>
            <person name="Maumus F."/>
            <person name="Salse J."/>
            <person name="Schmutz J."/>
            <person name="Rensing S.A."/>
        </authorList>
    </citation>
    <scope>NUCLEOTIDE SEQUENCE [LARGE SCALE GENOMIC DNA]</scope>
    <source>
        <strain evidence="7 8">cv. Gransden 2004</strain>
    </source>
</reference>
<dbReference type="PaxDb" id="3218-PP1S27_246V6.1"/>
<name>A0A2K1IQS8_PHYPA</name>
<evidence type="ECO:0000256" key="2">
    <source>
        <dbReference type="ARBA" id="ARBA00022694"/>
    </source>
</evidence>
<dbReference type="STRING" id="3218.A0A2K1IQS8"/>
<dbReference type="GO" id="GO:0009982">
    <property type="term" value="F:pseudouridine synthase activity"/>
    <property type="evidence" value="ECO:0000318"/>
    <property type="project" value="GO_Central"/>
</dbReference>
<proteinExistence type="inferred from homology"/>
<organism evidence="6">
    <name type="scientific">Physcomitrium patens</name>
    <name type="common">Spreading-leaved earth moss</name>
    <name type="synonym">Physcomitrella patens</name>
    <dbReference type="NCBI Taxonomy" id="3218"/>
    <lineage>
        <taxon>Eukaryota</taxon>
        <taxon>Viridiplantae</taxon>
        <taxon>Streptophyta</taxon>
        <taxon>Embryophyta</taxon>
        <taxon>Bryophyta</taxon>
        <taxon>Bryophytina</taxon>
        <taxon>Bryopsida</taxon>
        <taxon>Funariidae</taxon>
        <taxon>Funariales</taxon>
        <taxon>Funariaceae</taxon>
        <taxon>Physcomitrium</taxon>
    </lineage>
</organism>
<dbReference type="FunFam" id="3.30.70.580:FF:000001">
    <property type="entry name" value="tRNA pseudouridine synthase A"/>
    <property type="match status" value="1"/>
</dbReference>
<sequence length="344" mass="38844">MVTVMRNCVADSPLWCGRFKPSHVCAPLREQKQVRPYVKYVFRNCSTSGSLERRDDLVEKTQPGWKWRLVISYDGTQYSGWQIQKNYVSIQEKVEDALSKFTRLPRDELKLVGAGRTDAGVHAWGQVAHFTTPTCFCDLEPLHTSLNGILPPDIRILEVSSVQPDFHARYSACRKTYQYKAYVSPVMDPFQHAYAYHIKNSVNIAAMEEAASYFVGTHNFSAFANHSADTASRDTLRDLLSFTVSSIGPQLLFEVEGKSFMYKQVRNMVGLLVQVGKELVPPSMVRTILLTEDRRELAKISPVAPAHGLYLMSVGYDDKVLRPVPNAPKASFGRWLRYPVSISA</sequence>
<dbReference type="EnsemblPlants" id="Pp3c21_5420V3.2">
    <property type="protein sequence ID" value="Pp3c21_5420V3.2"/>
    <property type="gene ID" value="Pp3c21_5420"/>
</dbReference>
<keyword evidence="3 4" id="KW-0413">Isomerase</keyword>
<comment type="catalytic activity">
    <reaction evidence="4">
        <text>uridine(38/39/40) in tRNA = pseudouridine(38/39/40) in tRNA</text>
        <dbReference type="Rhea" id="RHEA:22376"/>
        <dbReference type="Rhea" id="RHEA-COMP:10085"/>
        <dbReference type="Rhea" id="RHEA-COMP:10087"/>
        <dbReference type="ChEBI" id="CHEBI:65314"/>
        <dbReference type="ChEBI" id="CHEBI:65315"/>
        <dbReference type="EC" id="5.4.99.12"/>
    </reaction>
</comment>
<accession>A0A2K1IQS8</accession>
<evidence type="ECO:0000259" key="5">
    <source>
        <dbReference type="Pfam" id="PF01416"/>
    </source>
</evidence>
<dbReference type="Gene3D" id="3.30.70.660">
    <property type="entry name" value="Pseudouridine synthase I, catalytic domain, C-terminal subdomain"/>
    <property type="match status" value="1"/>
</dbReference>
<dbReference type="InterPro" id="IPR020094">
    <property type="entry name" value="TruA/RsuA/RluB/E/F_N"/>
</dbReference>
<dbReference type="RefSeq" id="XP_024358741.1">
    <property type="nucleotide sequence ID" value="XM_024502973.2"/>
</dbReference>
<dbReference type="InterPro" id="IPR001406">
    <property type="entry name" value="PsdUridine_synth_TruA"/>
</dbReference>
<evidence type="ECO:0000256" key="1">
    <source>
        <dbReference type="ARBA" id="ARBA00009375"/>
    </source>
</evidence>
<dbReference type="SUPFAM" id="SSF55120">
    <property type="entry name" value="Pseudouridine synthase"/>
    <property type="match status" value="1"/>
</dbReference>
<dbReference type="HAMAP" id="MF_00171">
    <property type="entry name" value="TruA"/>
    <property type="match status" value="1"/>
</dbReference>
<feature type="domain" description="Pseudouridine synthase I TruA alpha/beta" evidence="5">
    <location>
        <begin position="210"/>
        <end position="317"/>
    </location>
</feature>
<dbReference type="Gene3D" id="3.30.70.580">
    <property type="entry name" value="Pseudouridine synthase I, catalytic domain, N-terminal subdomain"/>
    <property type="match status" value="1"/>
</dbReference>
<dbReference type="EC" id="5.4.99.12" evidence="4"/>
<dbReference type="InterPro" id="IPR020095">
    <property type="entry name" value="PsdUridine_synth_TruA_C"/>
</dbReference>
<dbReference type="KEGG" id="ppp:112273919"/>
<dbReference type="GeneID" id="112273919"/>
<dbReference type="EnsemblPlants" id="Pp3c21_5420V3.1">
    <property type="protein sequence ID" value="Pp3c21_5420V3.1"/>
    <property type="gene ID" value="Pp3c21_5420"/>
</dbReference>
<keyword evidence="2 4" id="KW-0819">tRNA processing</keyword>